<evidence type="ECO:0000256" key="5">
    <source>
        <dbReference type="HAMAP-Rule" id="MF_01328"/>
    </source>
</evidence>
<evidence type="ECO:0000256" key="1">
    <source>
        <dbReference type="ARBA" id="ARBA00010528"/>
    </source>
</evidence>
<evidence type="ECO:0000256" key="6">
    <source>
        <dbReference type="SAM" id="MobiDB-lite"/>
    </source>
</evidence>
<dbReference type="HAMAP" id="MF_01328_B">
    <property type="entry name" value="Ribosomal_uL4_B"/>
    <property type="match status" value="1"/>
</dbReference>
<comment type="subunit">
    <text evidence="5">Part of the 50S ribosomal subunit.</text>
</comment>
<dbReference type="InterPro" id="IPR013005">
    <property type="entry name" value="Ribosomal_uL4-like"/>
</dbReference>
<keyword evidence="3 5" id="KW-0687">Ribonucleoprotein</keyword>
<dbReference type="InterPro" id="IPR023574">
    <property type="entry name" value="Ribosomal_uL4_dom_sf"/>
</dbReference>
<keyword evidence="5" id="KW-0694">RNA-binding</keyword>
<keyword evidence="5" id="KW-0699">rRNA-binding</keyword>
<keyword evidence="8" id="KW-1185">Reference proteome</keyword>
<sequence length="208" mass="21684">MPSSAPTLGGGNAVTLDADVFEQPFNGPLVHEVVIAELAARRQGTHATKTRGMVSGGGAKPWRQKGTGRARAGTSRSPIWTGGGTVFGPSPRSYVVKVNRKARKSALRSALSVHAERSTIHVLDAAAFDAPSTSKAADLLSTHRGGSVLVVIADGEVTTLKSFRNLARTNVLHVDDVGVADLVRAATLVVSQAALDSLTTRARKEAKS</sequence>
<gene>
    <name evidence="5 7" type="primary">rplD</name>
    <name evidence="7" type="ORF">OJ997_35730</name>
</gene>
<dbReference type="GO" id="GO:0003735">
    <property type="term" value="F:structural constituent of ribosome"/>
    <property type="evidence" value="ECO:0007669"/>
    <property type="project" value="InterPro"/>
</dbReference>
<dbReference type="GO" id="GO:1990904">
    <property type="term" value="C:ribonucleoprotein complex"/>
    <property type="evidence" value="ECO:0007669"/>
    <property type="project" value="UniProtKB-KW"/>
</dbReference>
<dbReference type="NCBIfam" id="TIGR03953">
    <property type="entry name" value="rplD_bact"/>
    <property type="match status" value="1"/>
</dbReference>
<dbReference type="Pfam" id="PF00573">
    <property type="entry name" value="Ribosomal_L4"/>
    <property type="match status" value="1"/>
</dbReference>
<reference evidence="7" key="1">
    <citation type="submission" date="2022-10" db="EMBL/GenBank/DDBJ databases">
        <title>The WGS of Solirubrobacter phytolaccae KCTC 29190.</title>
        <authorList>
            <person name="Jiang Z."/>
        </authorList>
    </citation>
    <scope>NUCLEOTIDE SEQUENCE</scope>
    <source>
        <strain evidence="7">KCTC 29190</strain>
    </source>
</reference>
<dbReference type="Proteomes" id="UP001147653">
    <property type="component" value="Unassembled WGS sequence"/>
</dbReference>
<evidence type="ECO:0000313" key="7">
    <source>
        <dbReference type="EMBL" id="MDA0185710.1"/>
    </source>
</evidence>
<dbReference type="SUPFAM" id="SSF52166">
    <property type="entry name" value="Ribosomal protein L4"/>
    <property type="match status" value="1"/>
</dbReference>
<comment type="function">
    <text evidence="5">One of the primary rRNA binding proteins, this protein initially binds near the 5'-end of the 23S rRNA. It is important during the early stages of 50S assembly. It makes multiple contacts with different domains of the 23S rRNA in the assembled 50S subunit and ribosome.</text>
</comment>
<evidence type="ECO:0000313" key="8">
    <source>
        <dbReference type="Proteomes" id="UP001147653"/>
    </source>
</evidence>
<dbReference type="GO" id="GO:0005840">
    <property type="term" value="C:ribosome"/>
    <property type="evidence" value="ECO:0007669"/>
    <property type="project" value="UniProtKB-KW"/>
</dbReference>
<protein>
    <recommendedName>
        <fullName evidence="4 5">Large ribosomal subunit protein uL4</fullName>
    </recommendedName>
</protein>
<proteinExistence type="inferred from homology"/>
<evidence type="ECO:0000256" key="2">
    <source>
        <dbReference type="ARBA" id="ARBA00022980"/>
    </source>
</evidence>
<evidence type="ECO:0000256" key="4">
    <source>
        <dbReference type="ARBA" id="ARBA00035244"/>
    </source>
</evidence>
<keyword evidence="2 5" id="KW-0689">Ribosomal protein</keyword>
<comment type="similarity">
    <text evidence="1 5">Belongs to the universal ribosomal protein uL4 family.</text>
</comment>
<comment type="function">
    <text evidence="5">Forms part of the polypeptide exit tunnel.</text>
</comment>
<comment type="caution">
    <text evidence="7">The sequence shown here is derived from an EMBL/GenBank/DDBJ whole genome shotgun (WGS) entry which is preliminary data.</text>
</comment>
<dbReference type="Gene3D" id="3.40.1370.10">
    <property type="match status" value="1"/>
</dbReference>
<feature type="region of interest" description="Disordered" evidence="6">
    <location>
        <begin position="46"/>
        <end position="83"/>
    </location>
</feature>
<dbReference type="AlphaFoldDB" id="A0A9X3NFE3"/>
<evidence type="ECO:0000256" key="3">
    <source>
        <dbReference type="ARBA" id="ARBA00023274"/>
    </source>
</evidence>
<dbReference type="PANTHER" id="PTHR10746">
    <property type="entry name" value="50S RIBOSOMAL PROTEIN L4"/>
    <property type="match status" value="1"/>
</dbReference>
<dbReference type="GO" id="GO:0006412">
    <property type="term" value="P:translation"/>
    <property type="evidence" value="ECO:0007669"/>
    <property type="project" value="UniProtKB-UniRule"/>
</dbReference>
<dbReference type="InterPro" id="IPR002136">
    <property type="entry name" value="Ribosomal_uL4"/>
</dbReference>
<dbReference type="GO" id="GO:0019843">
    <property type="term" value="F:rRNA binding"/>
    <property type="evidence" value="ECO:0007669"/>
    <property type="project" value="UniProtKB-UniRule"/>
</dbReference>
<organism evidence="7 8">
    <name type="scientific">Solirubrobacter phytolaccae</name>
    <dbReference type="NCBI Taxonomy" id="1404360"/>
    <lineage>
        <taxon>Bacteria</taxon>
        <taxon>Bacillati</taxon>
        <taxon>Actinomycetota</taxon>
        <taxon>Thermoleophilia</taxon>
        <taxon>Solirubrobacterales</taxon>
        <taxon>Solirubrobacteraceae</taxon>
        <taxon>Solirubrobacter</taxon>
    </lineage>
</organism>
<name>A0A9X3NFE3_9ACTN</name>
<dbReference type="PANTHER" id="PTHR10746:SF6">
    <property type="entry name" value="LARGE RIBOSOMAL SUBUNIT PROTEIN UL4M"/>
    <property type="match status" value="1"/>
</dbReference>
<dbReference type="EMBL" id="JAPDDP010000135">
    <property type="protein sequence ID" value="MDA0185710.1"/>
    <property type="molecule type" value="Genomic_DNA"/>
</dbReference>
<dbReference type="RefSeq" id="WP_270030228.1">
    <property type="nucleotide sequence ID" value="NZ_JAPDDP010000135.1"/>
</dbReference>
<accession>A0A9X3NFE3</accession>